<sequence>MKKNILFPPLINTLACSCRALGLFGLLAVALPSAVYAHRGANNEVDACNILVGHERVHFTAYTPALSNDKEYCQIIPHLGSTNLVFDYEGKGLRNLTVEFEVTKEPEGTRVFYLEPTKIKSGTVNGVVDFSKFGAGNYLAHVAIVHQDKSIDSHIPLSIGLEQEASDNLPIKSLFVVVLIAGVVYLMKRAVGKHAARPSDA</sequence>
<evidence type="ECO:0008006" key="4">
    <source>
        <dbReference type="Google" id="ProtNLM"/>
    </source>
</evidence>
<evidence type="ECO:0000256" key="1">
    <source>
        <dbReference type="SAM" id="SignalP"/>
    </source>
</evidence>
<evidence type="ECO:0000313" key="2">
    <source>
        <dbReference type="EMBL" id="EGW20457.1"/>
    </source>
</evidence>
<dbReference type="RefSeq" id="WP_006892779.1">
    <property type="nucleotide sequence ID" value="NZ_JH109153.1"/>
</dbReference>
<gene>
    <name evidence="2" type="ORF">Mettu_3592</name>
</gene>
<keyword evidence="1" id="KW-0732">Signal</keyword>
<dbReference type="Proteomes" id="UP000004664">
    <property type="component" value="Unassembled WGS sequence"/>
</dbReference>
<feature type="chain" id="PRO_5003445642" description="Secreted protein" evidence="1">
    <location>
        <begin position="38"/>
        <end position="201"/>
    </location>
</feature>
<dbReference type="AlphaFoldDB" id="G3IZT5"/>
<dbReference type="PROSITE" id="PS51257">
    <property type="entry name" value="PROKAR_LIPOPROTEIN"/>
    <property type="match status" value="1"/>
</dbReference>
<evidence type="ECO:0000313" key="3">
    <source>
        <dbReference type="Proteomes" id="UP000004664"/>
    </source>
</evidence>
<accession>G3IZT5</accession>
<proteinExistence type="predicted"/>
<protein>
    <recommendedName>
        <fullName evidence="4">Secreted protein</fullName>
    </recommendedName>
</protein>
<organism evidence="2 3">
    <name type="scientific">Methylobacter tundripaludum (strain ATCC BAA-1195 / DSM 17260 / SV96)</name>
    <dbReference type="NCBI Taxonomy" id="697282"/>
    <lineage>
        <taxon>Bacteria</taxon>
        <taxon>Pseudomonadati</taxon>
        <taxon>Pseudomonadota</taxon>
        <taxon>Gammaproteobacteria</taxon>
        <taxon>Methylococcales</taxon>
        <taxon>Methylococcaceae</taxon>
        <taxon>Methylobacter</taxon>
    </lineage>
</organism>
<dbReference type="eggNOG" id="ENOG5031RE8">
    <property type="taxonomic scope" value="Bacteria"/>
</dbReference>
<dbReference type="OrthoDB" id="7061854at2"/>
<dbReference type="HOGENOM" id="CLU_115371_0_0_6"/>
<reference evidence="2 3" key="1">
    <citation type="submission" date="2011-06" db="EMBL/GenBank/DDBJ databases">
        <title>Genomic sequence of Methylobacter tundripaludum SV96.</title>
        <authorList>
            <consortium name="US DOE Joint Genome Institute"/>
            <person name="Lucas S."/>
            <person name="Han J."/>
            <person name="Lapidus A."/>
            <person name="Cheng J.-F."/>
            <person name="Goodwin L."/>
            <person name="Pitluck S."/>
            <person name="Held B."/>
            <person name="Detter J.C."/>
            <person name="Han C."/>
            <person name="Tapia R."/>
            <person name="Land M."/>
            <person name="Hauser L."/>
            <person name="Kyrpides N."/>
            <person name="Ivanova N."/>
            <person name="Ovchinnikova G."/>
            <person name="Pagani I."/>
            <person name="Klotz M.G."/>
            <person name="Dispirito A.A."/>
            <person name="Murrell J.C."/>
            <person name="Dunfield P."/>
            <person name="Kalyuzhnaya M.G."/>
            <person name="Svenning M."/>
            <person name="Trotsenko Y.A."/>
            <person name="Stein L.Y."/>
            <person name="Woyke T."/>
        </authorList>
    </citation>
    <scope>NUCLEOTIDE SEQUENCE [LARGE SCALE GENOMIC DNA]</scope>
    <source>
        <strain evidence="3">ATCC BAA-1195 / DSM 17260 / SV96</strain>
    </source>
</reference>
<name>G3IZT5_METTV</name>
<keyword evidence="3" id="KW-1185">Reference proteome</keyword>
<dbReference type="EMBL" id="JH109153">
    <property type="protein sequence ID" value="EGW20457.1"/>
    <property type="molecule type" value="Genomic_DNA"/>
</dbReference>
<dbReference type="STRING" id="697282.Mettu_3592"/>
<feature type="signal peptide" evidence="1">
    <location>
        <begin position="1"/>
        <end position="37"/>
    </location>
</feature>